<evidence type="ECO:0000256" key="1">
    <source>
        <dbReference type="SAM" id="MobiDB-lite"/>
    </source>
</evidence>
<dbReference type="InterPro" id="IPR010730">
    <property type="entry name" value="HET"/>
</dbReference>
<comment type="caution">
    <text evidence="3">The sequence shown here is derived from an EMBL/GenBank/DDBJ whole genome shotgun (WGS) entry which is preliminary data.</text>
</comment>
<feature type="region of interest" description="Disordered" evidence="1">
    <location>
        <begin position="33"/>
        <end position="56"/>
    </location>
</feature>
<accession>A0A9P8XSG9</accession>
<organism evidence="3 4">
    <name type="scientific">Microdochium trichocladiopsis</name>
    <dbReference type="NCBI Taxonomy" id="1682393"/>
    <lineage>
        <taxon>Eukaryota</taxon>
        <taxon>Fungi</taxon>
        <taxon>Dikarya</taxon>
        <taxon>Ascomycota</taxon>
        <taxon>Pezizomycotina</taxon>
        <taxon>Sordariomycetes</taxon>
        <taxon>Xylariomycetidae</taxon>
        <taxon>Xylariales</taxon>
        <taxon>Microdochiaceae</taxon>
        <taxon>Microdochium</taxon>
    </lineage>
</organism>
<name>A0A9P8XSG9_9PEZI</name>
<evidence type="ECO:0000313" key="4">
    <source>
        <dbReference type="Proteomes" id="UP000756346"/>
    </source>
</evidence>
<dbReference type="RefSeq" id="XP_046005556.1">
    <property type="nucleotide sequence ID" value="XM_046162827.1"/>
</dbReference>
<dbReference type="PANTHER" id="PTHR24148:SF82">
    <property type="entry name" value="HETEROKARYON INCOMPATIBILITY DOMAIN-CONTAINING PROTEIN"/>
    <property type="match status" value="1"/>
</dbReference>
<dbReference type="InterPro" id="IPR052895">
    <property type="entry name" value="HetReg/Transcr_Mod"/>
</dbReference>
<dbReference type="GeneID" id="70192373"/>
<sequence>MCLQNEASYFRSLFTPDANHPLSLLEQAFPRPAAAKAAPNGPQIAVHGTSEETTAPTESLVTHMREHVEVMQPPTVICNHPLSHFDMMEVIHKVDPSWIYHTQRRADHIAACRDCPQIPYLSIALPRPDRSQQVALRRIAITIESHDQGFCDGPPREPGSYSNSWTWFEVTLMDSSGRERIDRCEVQRNIPGNLQPRTHEIVWDYRDDGPDRVSRGSFTPASIYGAWLRTAQPGDTIHLFPRALYPAWVNFVVHAQIEVWTEMQPLRVFPEGLSATSGAILNSSQSLFYKPLDPTRKEIRILRIAPEDESSGSTLRASLHTGDLVSQARIGYDALSYCWGSDQYNKEIIIDRIDDREVSVKLRIGDDLFSALRSMRLSLHQRSLWVDQICINQSDLAERASQVMLMSQIYASATNVIVWLGDLDTDTEEDMSVLRQIAVMYDTNESTNLSGEHRLRHCRYLHGVISNGETISMSNDRIFKRPWFTRVWVLQEVWNSPINATDIEKNRRILVHCGSERLSWATILQSQYCLRYDHGVASNMISRIWHDIFEIQRNYPYHSLPAPRMDILTVLVSALDMQATDPRDKIFALLIFGDETRDVQNLPVLIRPDYTKSVEQVYADFTQWWIGHHKSLRILSAIHTQHRRTWLDISNTSASHGATAQVPQCHASWSFWHAGRPQWIQGVLGSHQKLSYDASGGRIVEVGPVTASSPLQMLSLRGMRIGSILATRPWHDGLSSGMWDAFCHIFDANGEASTWKGPKLRDYSFHNRLIPDVRGHVACHQSALDMHGSNDGLRRGEWFPCYGKPVFDMGRGLVGLCPYMAQVGDIVVVLYGGSVPYILTESPTAGIFHLVGECYVDGVMHGEAFYHSGQVSASIKPDGHCRCVKLNIYVLGPAIADEVSHLHTHATLADARGDSSVWYQTTFAALGPLSGPVEQQLGTAVLARDGDVISPPVAVDVGKDDICICPPYADARGDGALWQPADLGRVGPIVRPAEILSAAVTVEVGEPHARAVSADARRDLALGEPADLGCVRVVVWPTEVQPAVDAAVLVDPEILGTPVAVEIGKVDAAPVASDTRRNDTAAAS</sequence>
<protein>
    <submittedName>
        <fullName evidence="3">Heterokaryon incompatibility protein-domain-containing protein</fullName>
    </submittedName>
</protein>
<keyword evidence="4" id="KW-1185">Reference proteome</keyword>
<reference evidence="3" key="1">
    <citation type="journal article" date="2021" name="Nat. Commun.">
        <title>Genetic determinants of endophytism in the Arabidopsis root mycobiome.</title>
        <authorList>
            <person name="Mesny F."/>
            <person name="Miyauchi S."/>
            <person name="Thiergart T."/>
            <person name="Pickel B."/>
            <person name="Atanasova L."/>
            <person name="Karlsson M."/>
            <person name="Huettel B."/>
            <person name="Barry K.W."/>
            <person name="Haridas S."/>
            <person name="Chen C."/>
            <person name="Bauer D."/>
            <person name="Andreopoulos W."/>
            <person name="Pangilinan J."/>
            <person name="LaButti K."/>
            <person name="Riley R."/>
            <person name="Lipzen A."/>
            <person name="Clum A."/>
            <person name="Drula E."/>
            <person name="Henrissat B."/>
            <person name="Kohler A."/>
            <person name="Grigoriev I.V."/>
            <person name="Martin F.M."/>
            <person name="Hacquard S."/>
        </authorList>
    </citation>
    <scope>NUCLEOTIDE SEQUENCE</scope>
    <source>
        <strain evidence="3">MPI-CAGE-CH-0230</strain>
    </source>
</reference>
<dbReference type="Proteomes" id="UP000756346">
    <property type="component" value="Unassembled WGS sequence"/>
</dbReference>
<feature type="domain" description="Heterokaryon incompatibility" evidence="2">
    <location>
        <begin position="332"/>
        <end position="492"/>
    </location>
</feature>
<gene>
    <name evidence="3" type="ORF">B0I36DRAFT_436517</name>
</gene>
<dbReference type="Pfam" id="PF26639">
    <property type="entry name" value="Het-6_barrel"/>
    <property type="match status" value="1"/>
</dbReference>
<dbReference type="OrthoDB" id="2157530at2759"/>
<dbReference type="Pfam" id="PF06985">
    <property type="entry name" value="HET"/>
    <property type="match status" value="1"/>
</dbReference>
<evidence type="ECO:0000313" key="3">
    <source>
        <dbReference type="EMBL" id="KAH7014589.1"/>
    </source>
</evidence>
<proteinExistence type="predicted"/>
<dbReference type="PANTHER" id="PTHR24148">
    <property type="entry name" value="ANKYRIN REPEAT DOMAIN-CONTAINING PROTEIN 39 HOMOLOG-RELATED"/>
    <property type="match status" value="1"/>
</dbReference>
<evidence type="ECO:0000259" key="2">
    <source>
        <dbReference type="Pfam" id="PF06985"/>
    </source>
</evidence>
<dbReference type="EMBL" id="JAGTJQ010000013">
    <property type="protein sequence ID" value="KAH7014589.1"/>
    <property type="molecule type" value="Genomic_DNA"/>
</dbReference>
<dbReference type="AlphaFoldDB" id="A0A9P8XSG9"/>
<feature type="compositionally biased region" description="Low complexity" evidence="1">
    <location>
        <begin position="33"/>
        <end position="45"/>
    </location>
</feature>